<keyword evidence="1" id="KW-0732">Signal</keyword>
<dbReference type="CDD" id="cd05379">
    <property type="entry name" value="CAP_bacterial"/>
    <property type="match status" value="1"/>
</dbReference>
<evidence type="ECO:0000313" key="4">
    <source>
        <dbReference type="EMBL" id="MBS7456934.1"/>
    </source>
</evidence>
<dbReference type="PANTHER" id="PTHR31157">
    <property type="entry name" value="SCP DOMAIN-CONTAINING PROTEIN"/>
    <property type="match status" value="1"/>
</dbReference>
<proteinExistence type="predicted"/>
<dbReference type="PANTHER" id="PTHR31157:SF1">
    <property type="entry name" value="SCP DOMAIN-CONTAINING PROTEIN"/>
    <property type="match status" value="1"/>
</dbReference>
<name>A0A8J7VSR1_9GAMM</name>
<dbReference type="SUPFAM" id="SSF55797">
    <property type="entry name" value="PR-1-like"/>
    <property type="match status" value="1"/>
</dbReference>
<keyword evidence="5" id="KW-1185">Reference proteome</keyword>
<dbReference type="EMBL" id="JAGQFT010000008">
    <property type="protein sequence ID" value="MBR0561376.1"/>
    <property type="molecule type" value="Genomic_DNA"/>
</dbReference>
<accession>A0A8J7VSR1</accession>
<reference evidence="4 5" key="1">
    <citation type="journal article" date="2021" name="Microbiol. Resour. Announc.">
        <title>Draft Genome Sequence of Coralloluteibacterium stylophorae LMG 29479T.</title>
        <authorList>
            <person name="Karlyshev A.V."/>
            <person name="Kudryashova E.B."/>
            <person name="Ariskina E.V."/>
            <person name="Conroy A.P."/>
            <person name="Abidueva E.Y."/>
        </authorList>
    </citation>
    <scope>NUCLEOTIDE SEQUENCE [LARGE SCALE GENOMIC DNA]</scope>
    <source>
        <strain evidence="4 5">LMG 29479</strain>
    </source>
</reference>
<protein>
    <submittedName>
        <fullName evidence="3">CAP domain-containing protein</fullName>
    </submittedName>
</protein>
<sequence length="295" mass="30747">MSTAVAPVPPPHRTVAGAALLLWTGAAVAAPSAPAAEADTLVERVNDYRAQARQCEGREREPAGPLAPDPRLAEVDLAGGGSIREALRAVGYNAAAAQTIAIAGPDDAASAMDLVRQRYCAPLMDPQFAEIGAAHDGARWQIVLARPLLSEDLGDWQEAGRAVLEQVNAARAQARSCGGRHFDAAGPLTWDAALAEAALAHSRGMAERNVFSHRGGDGSEVGARATRAGYAWRHVGENIAAGQGAPEQVVAGWLSSPGHCANIMDPQFTEMGAAYATDPDSDAVSYWTQVFGAPR</sequence>
<dbReference type="EMBL" id="JAGQFT020000004">
    <property type="protein sequence ID" value="MBS7456934.1"/>
    <property type="molecule type" value="Genomic_DNA"/>
</dbReference>
<feature type="chain" id="PRO_5042774175" evidence="1">
    <location>
        <begin position="30"/>
        <end position="295"/>
    </location>
</feature>
<evidence type="ECO:0000313" key="5">
    <source>
        <dbReference type="Proteomes" id="UP000675747"/>
    </source>
</evidence>
<dbReference type="Pfam" id="PF00188">
    <property type="entry name" value="CAP"/>
    <property type="match status" value="1"/>
</dbReference>
<dbReference type="RefSeq" id="WP_211925341.1">
    <property type="nucleotide sequence ID" value="NZ_JAGQFT020000004.1"/>
</dbReference>
<dbReference type="Proteomes" id="UP000675747">
    <property type="component" value="Unassembled WGS sequence"/>
</dbReference>
<dbReference type="AlphaFoldDB" id="A0A8J7VSR1"/>
<feature type="domain" description="SCP" evidence="2">
    <location>
        <begin position="184"/>
        <end position="291"/>
    </location>
</feature>
<evidence type="ECO:0000313" key="3">
    <source>
        <dbReference type="EMBL" id="MBR0561376.1"/>
    </source>
</evidence>
<dbReference type="InterPro" id="IPR014044">
    <property type="entry name" value="CAP_dom"/>
</dbReference>
<reference evidence="3" key="2">
    <citation type="submission" date="2021-04" db="EMBL/GenBank/DDBJ databases">
        <authorList>
            <person name="Karlyshev A.V."/>
        </authorList>
    </citation>
    <scope>NUCLEOTIDE SEQUENCE</scope>
    <source>
        <strain evidence="3">LMG 29479</strain>
    </source>
</reference>
<comment type="caution">
    <text evidence="3">The sequence shown here is derived from an EMBL/GenBank/DDBJ whole genome shotgun (WGS) entry which is preliminary data.</text>
</comment>
<gene>
    <name evidence="4" type="ORF">KB893_007280</name>
    <name evidence="3" type="ORF">KB893_02400</name>
</gene>
<dbReference type="InterPro" id="IPR035940">
    <property type="entry name" value="CAP_sf"/>
</dbReference>
<feature type="signal peptide" evidence="1">
    <location>
        <begin position="1"/>
        <end position="29"/>
    </location>
</feature>
<dbReference type="Gene3D" id="3.40.33.10">
    <property type="entry name" value="CAP"/>
    <property type="match status" value="1"/>
</dbReference>
<organism evidence="3">
    <name type="scientific">Coralloluteibacterium stylophorae</name>
    <dbReference type="NCBI Taxonomy" id="1776034"/>
    <lineage>
        <taxon>Bacteria</taxon>
        <taxon>Pseudomonadati</taxon>
        <taxon>Pseudomonadota</taxon>
        <taxon>Gammaproteobacteria</taxon>
        <taxon>Lysobacterales</taxon>
        <taxon>Lysobacteraceae</taxon>
        <taxon>Coralloluteibacterium</taxon>
    </lineage>
</organism>
<evidence type="ECO:0000256" key="1">
    <source>
        <dbReference type="SAM" id="SignalP"/>
    </source>
</evidence>
<evidence type="ECO:0000259" key="2">
    <source>
        <dbReference type="Pfam" id="PF00188"/>
    </source>
</evidence>